<evidence type="ECO:0000313" key="1">
    <source>
        <dbReference type="EMBL" id="KAI4806320.1"/>
    </source>
</evidence>
<gene>
    <name evidence="1" type="ORF">KUCAC02_017149</name>
</gene>
<evidence type="ECO:0000313" key="2">
    <source>
        <dbReference type="Proteomes" id="UP001057452"/>
    </source>
</evidence>
<keyword evidence="2" id="KW-1185">Reference proteome</keyword>
<name>A0ACB9W115_CHAAC</name>
<protein>
    <submittedName>
        <fullName evidence="1">Uncharacterized protein</fullName>
    </submittedName>
</protein>
<dbReference type="EMBL" id="CM043804">
    <property type="protein sequence ID" value="KAI4806320.1"/>
    <property type="molecule type" value="Genomic_DNA"/>
</dbReference>
<organism evidence="1 2">
    <name type="scientific">Chaenocephalus aceratus</name>
    <name type="common">Blackfin icefish</name>
    <name type="synonym">Chaenichthys aceratus</name>
    <dbReference type="NCBI Taxonomy" id="36190"/>
    <lineage>
        <taxon>Eukaryota</taxon>
        <taxon>Metazoa</taxon>
        <taxon>Chordata</taxon>
        <taxon>Craniata</taxon>
        <taxon>Vertebrata</taxon>
        <taxon>Euteleostomi</taxon>
        <taxon>Actinopterygii</taxon>
        <taxon>Neopterygii</taxon>
        <taxon>Teleostei</taxon>
        <taxon>Neoteleostei</taxon>
        <taxon>Acanthomorphata</taxon>
        <taxon>Eupercaria</taxon>
        <taxon>Perciformes</taxon>
        <taxon>Notothenioidei</taxon>
        <taxon>Channichthyidae</taxon>
        <taxon>Chaenocephalus</taxon>
    </lineage>
</organism>
<proteinExistence type="predicted"/>
<sequence length="129" mass="14010">MSRFLLPLQIKQQCHRAGHHAPLVSEDGMQRMLFQKAQTHIARPSLITGEVSADISGPLLGAGRTTTVRRALGLIIRTVPSELWDSSFGQSHQSCGTHHSDSPIRALGLIIRTVQSGLAELRGGFVYSS</sequence>
<reference evidence="1" key="1">
    <citation type="submission" date="2022-05" db="EMBL/GenBank/DDBJ databases">
        <title>Chromosome-level genome of Chaenocephalus aceratus.</title>
        <authorList>
            <person name="Park H."/>
        </authorList>
    </citation>
    <scope>NUCLEOTIDE SEQUENCE</scope>
    <source>
        <strain evidence="1">KU_202001</strain>
    </source>
</reference>
<comment type="caution">
    <text evidence="1">The sequence shown here is derived from an EMBL/GenBank/DDBJ whole genome shotgun (WGS) entry which is preliminary data.</text>
</comment>
<dbReference type="Proteomes" id="UP001057452">
    <property type="component" value="Chromosome 20"/>
</dbReference>
<accession>A0ACB9W115</accession>